<dbReference type="Pfam" id="PF13328">
    <property type="entry name" value="HD_4"/>
    <property type="match status" value="1"/>
</dbReference>
<evidence type="ECO:0000256" key="1">
    <source>
        <dbReference type="RuleBase" id="RU003847"/>
    </source>
</evidence>
<evidence type="ECO:0000259" key="2">
    <source>
        <dbReference type="PROSITE" id="PS51880"/>
    </source>
</evidence>
<dbReference type="InterPro" id="IPR012675">
    <property type="entry name" value="Beta-grasp_dom_sf"/>
</dbReference>
<name>A0ABR7E550_9BACT</name>
<dbReference type="CDD" id="cd01668">
    <property type="entry name" value="TGS_RSH"/>
    <property type="match status" value="1"/>
</dbReference>
<dbReference type="Gene3D" id="3.10.20.30">
    <property type="match status" value="1"/>
</dbReference>
<dbReference type="SUPFAM" id="SSF81301">
    <property type="entry name" value="Nucleotidyltransferase"/>
    <property type="match status" value="1"/>
</dbReference>
<dbReference type="Gene3D" id="3.30.70.260">
    <property type="match status" value="1"/>
</dbReference>
<dbReference type="CDD" id="cd00077">
    <property type="entry name" value="HDc"/>
    <property type="match status" value="1"/>
</dbReference>
<gene>
    <name evidence="3" type="ORF">H8S77_18625</name>
</gene>
<dbReference type="PANTHER" id="PTHR21262:SF31">
    <property type="entry name" value="GTP PYROPHOSPHOKINASE"/>
    <property type="match status" value="1"/>
</dbReference>
<organism evidence="3 4">
    <name type="scientific">Parabacteroides segnis</name>
    <dbReference type="NCBI Taxonomy" id="2763058"/>
    <lineage>
        <taxon>Bacteria</taxon>
        <taxon>Pseudomonadati</taxon>
        <taxon>Bacteroidota</taxon>
        <taxon>Bacteroidia</taxon>
        <taxon>Bacteroidales</taxon>
        <taxon>Tannerellaceae</taxon>
        <taxon>Parabacteroides</taxon>
    </lineage>
</organism>
<comment type="function">
    <text evidence="1">In eubacteria ppGpp (guanosine 3'-diphosphate 5'-diphosphate) is a mediator of the stringent response that coordinates a variety of cellular activities in response to changes in nutritional abundance.</text>
</comment>
<dbReference type="InterPro" id="IPR007685">
    <property type="entry name" value="RelA_SpoT"/>
</dbReference>
<dbReference type="Gene3D" id="1.10.3210.10">
    <property type="entry name" value="Hypothetical protein af1432"/>
    <property type="match status" value="1"/>
</dbReference>
<accession>A0ABR7E550</accession>
<reference evidence="3 4" key="1">
    <citation type="submission" date="2020-08" db="EMBL/GenBank/DDBJ databases">
        <title>Genome public.</title>
        <authorList>
            <person name="Liu C."/>
            <person name="Sun Q."/>
        </authorList>
    </citation>
    <scope>NUCLEOTIDE SEQUENCE [LARGE SCALE GENOMIC DNA]</scope>
    <source>
        <strain evidence="3 4">BX2</strain>
    </source>
</reference>
<comment type="similarity">
    <text evidence="1">Belongs to the relA/spoT family.</text>
</comment>
<dbReference type="SMART" id="SM00954">
    <property type="entry name" value="RelA_SpoT"/>
    <property type="match status" value="1"/>
</dbReference>
<proteinExistence type="inferred from homology"/>
<dbReference type="Pfam" id="PF02824">
    <property type="entry name" value="TGS"/>
    <property type="match status" value="1"/>
</dbReference>
<comment type="caution">
    <text evidence="3">The sequence shown here is derived from an EMBL/GenBank/DDBJ whole genome shotgun (WGS) entry which is preliminary data.</text>
</comment>
<dbReference type="Pfam" id="PF19296">
    <property type="entry name" value="RelA_AH_RIS"/>
    <property type="match status" value="1"/>
</dbReference>
<dbReference type="Pfam" id="PF13291">
    <property type="entry name" value="ACT_4"/>
    <property type="match status" value="1"/>
</dbReference>
<dbReference type="Proteomes" id="UP000644010">
    <property type="component" value="Unassembled WGS sequence"/>
</dbReference>
<dbReference type="CDD" id="cd05399">
    <property type="entry name" value="NT_Rel-Spo_like"/>
    <property type="match status" value="1"/>
</dbReference>
<dbReference type="InterPro" id="IPR004811">
    <property type="entry name" value="RelA/Spo_fam"/>
</dbReference>
<dbReference type="InterPro" id="IPR012676">
    <property type="entry name" value="TGS-like"/>
</dbReference>
<dbReference type="Gene3D" id="3.30.460.10">
    <property type="entry name" value="Beta Polymerase, domain 2"/>
    <property type="match status" value="1"/>
</dbReference>
<dbReference type="PROSITE" id="PS51880">
    <property type="entry name" value="TGS"/>
    <property type="match status" value="1"/>
</dbReference>
<dbReference type="SUPFAM" id="SSF81271">
    <property type="entry name" value="TGS-like"/>
    <property type="match status" value="1"/>
</dbReference>
<dbReference type="InterPro" id="IPR045600">
    <property type="entry name" value="RelA/SpoT_AH_RIS"/>
</dbReference>
<dbReference type="InterPro" id="IPR004095">
    <property type="entry name" value="TGS"/>
</dbReference>
<dbReference type="NCBIfam" id="TIGR00691">
    <property type="entry name" value="spoT_relA"/>
    <property type="match status" value="1"/>
</dbReference>
<protein>
    <submittedName>
        <fullName evidence="3">Bifunctional (P)ppGpp synthetase/guanosine-3',5'-bis(Diphosphate) 3'-pyrophosphohydrolase</fullName>
    </submittedName>
</protein>
<evidence type="ECO:0000313" key="3">
    <source>
        <dbReference type="EMBL" id="MBC5644897.1"/>
    </source>
</evidence>
<evidence type="ECO:0000313" key="4">
    <source>
        <dbReference type="Proteomes" id="UP000644010"/>
    </source>
</evidence>
<feature type="domain" description="TGS" evidence="2">
    <location>
        <begin position="418"/>
        <end position="479"/>
    </location>
</feature>
<keyword evidence="4" id="KW-1185">Reference proteome</keyword>
<dbReference type="InterPro" id="IPR002912">
    <property type="entry name" value="ACT_dom"/>
</dbReference>
<dbReference type="Pfam" id="PF04607">
    <property type="entry name" value="RelA_SpoT"/>
    <property type="match status" value="1"/>
</dbReference>
<dbReference type="SMART" id="SM00471">
    <property type="entry name" value="HDc"/>
    <property type="match status" value="1"/>
</dbReference>
<dbReference type="InterPro" id="IPR003607">
    <property type="entry name" value="HD/PDEase_dom"/>
</dbReference>
<dbReference type="EMBL" id="JACOOI010000023">
    <property type="protein sequence ID" value="MBC5644897.1"/>
    <property type="molecule type" value="Genomic_DNA"/>
</dbReference>
<dbReference type="PANTHER" id="PTHR21262">
    <property type="entry name" value="GUANOSINE-3',5'-BIS DIPHOSPHATE 3'-PYROPHOSPHOHYDROLASE"/>
    <property type="match status" value="1"/>
</dbReference>
<dbReference type="RefSeq" id="WP_186960671.1">
    <property type="nucleotide sequence ID" value="NZ_JACOOI010000023.1"/>
</dbReference>
<dbReference type="SUPFAM" id="SSF109604">
    <property type="entry name" value="HD-domain/PDEase-like"/>
    <property type="match status" value="1"/>
</dbReference>
<dbReference type="InterPro" id="IPR033655">
    <property type="entry name" value="TGS_RelA/SpoT"/>
</dbReference>
<dbReference type="InterPro" id="IPR043519">
    <property type="entry name" value="NT_sf"/>
</dbReference>
<sequence>MSDAIDTKDTKEAGDMLPAMTADEKMIQDGFNELLEDYLNSNHRRKVERITKAFNFANQAHAGVKRRSGEPYIMHPIAVARIVCREMGLGSTSICSALLHDVVEDTEYTVQDISDMFGPKIAQIVDGLTKISGGIFGEQASAQAENFRKLLLTMSDDIRVILIKIADRLHNMRTLGSMLPAKQFKIAGETLYLYAPLAHRLGLFTIKTELEDLSFKYEHPQEYDFIEQKLQASEESRNKLFEHFAIPVDKKLKEMGLHYEMKARVKSAYSIWNKMESKGITFEDIYDLYAVRIIFDPLPGVDEKNMCWDIYSAITDIYRIRPDRIRDWVSRPKANGYQALHLTVMGPDGQWVEIQIRSRRMDDIAEKGFAAHWKYKEHSVEEDTELDKWLQTITEILESPDPNALDFLDTIKLNLFTSEIFVFTPKGDIKTLPQGATALDFAYALHTNIGNKCIGAKVNHRLVPLSHPLASGDQVEILTSRSQEPQAEWLNFVTTAKARSKIDAVLKRARKDAAKVGEEKVIAAFKRSEMEASTSNLDKLCMYFGFSKREEFFYAVEKGDVVLPENIKKLLKEKTDNVLFKYVKQALGVGVKNNKEKEEVQKEEKPKAKYDKSKPYILREEAFERNYVIAECCKPIPGDDALGFINDDGNVVVHKRSCPIAMRLKSSFGERILNTEWSSHKNASFEATLEVKGIDSIGVLNTITKTISDEFSVNIMRLLIEAKDGVFEGKIKMKVHDVEDIQKMCVTLSKIKNIKSVGRVAD</sequence>